<evidence type="ECO:0000256" key="3">
    <source>
        <dbReference type="ARBA" id="ARBA00022827"/>
    </source>
</evidence>
<dbReference type="GO" id="GO:0005737">
    <property type="term" value="C:cytoplasm"/>
    <property type="evidence" value="ECO:0007669"/>
    <property type="project" value="UniProtKB-SubCell"/>
</dbReference>
<dbReference type="InterPro" id="IPR050464">
    <property type="entry name" value="Zeta_carotene_desat/Oxidored"/>
</dbReference>
<feature type="domain" description="Amine oxidase" evidence="7">
    <location>
        <begin position="11"/>
        <end position="340"/>
    </location>
</feature>
<dbReference type="OrthoDB" id="20837at2"/>
<keyword evidence="9" id="KW-1185">Reference proteome</keyword>
<comment type="cofactor">
    <cofactor evidence="1 6">
        <name>FAD</name>
        <dbReference type="ChEBI" id="CHEBI:57692"/>
    </cofactor>
</comment>
<dbReference type="InterPro" id="IPR036188">
    <property type="entry name" value="FAD/NAD-bd_sf"/>
</dbReference>
<protein>
    <recommendedName>
        <fullName evidence="6">Coproporphyrinogen III oxidase</fullName>
        <ecNumber evidence="6">1.3.3.15</ecNumber>
    </recommendedName>
</protein>
<evidence type="ECO:0000256" key="4">
    <source>
        <dbReference type="ARBA" id="ARBA00023002"/>
    </source>
</evidence>
<dbReference type="AlphaFoldDB" id="A0A3B0PT32"/>
<accession>A0A3B0PT32</accession>
<dbReference type="PANTHER" id="PTHR42923:SF3">
    <property type="entry name" value="PROTOPORPHYRINOGEN OXIDASE"/>
    <property type="match status" value="1"/>
</dbReference>
<evidence type="ECO:0000259" key="7">
    <source>
        <dbReference type="Pfam" id="PF01593"/>
    </source>
</evidence>
<dbReference type="RefSeq" id="WP_117274619.1">
    <property type="nucleotide sequence ID" value="NZ_LS992154.1"/>
</dbReference>
<keyword evidence="4 6" id="KW-0560">Oxidoreductase</keyword>
<proteinExistence type="inferred from homology"/>
<evidence type="ECO:0000256" key="6">
    <source>
        <dbReference type="RuleBase" id="RU364052"/>
    </source>
</evidence>
<evidence type="ECO:0000256" key="1">
    <source>
        <dbReference type="ARBA" id="ARBA00001974"/>
    </source>
</evidence>
<dbReference type="NCBIfam" id="TIGR00562">
    <property type="entry name" value="proto_IX_ox"/>
    <property type="match status" value="1"/>
</dbReference>
<dbReference type="InterPro" id="IPR002937">
    <property type="entry name" value="Amino_oxidase"/>
</dbReference>
<dbReference type="Pfam" id="PF01593">
    <property type="entry name" value="Amino_oxidase"/>
    <property type="match status" value="1"/>
</dbReference>
<keyword evidence="3 6" id="KW-0274">FAD</keyword>
<reference evidence="9" key="1">
    <citation type="submission" date="2017-11" db="EMBL/GenBank/DDBJ databases">
        <authorList>
            <person name="Seth-Smith MB H."/>
        </authorList>
    </citation>
    <scope>NUCLEOTIDE SEQUENCE [LARGE SCALE GENOMIC DNA]</scope>
</reference>
<name>A0A3B0PT32_9CHLA</name>
<dbReference type="EMBL" id="LS992154">
    <property type="protein sequence ID" value="SYX09338.1"/>
    <property type="molecule type" value="Genomic_DNA"/>
</dbReference>
<dbReference type="SUPFAM" id="SSF51905">
    <property type="entry name" value="FAD/NAD(P)-binding domain"/>
    <property type="match status" value="1"/>
</dbReference>
<comment type="catalytic activity">
    <reaction evidence="6">
        <text>coproporphyrinogen III + 3 O2 = coproporphyrin III + 3 H2O2</text>
        <dbReference type="Rhea" id="RHEA:43436"/>
        <dbReference type="ChEBI" id="CHEBI:15379"/>
        <dbReference type="ChEBI" id="CHEBI:16240"/>
        <dbReference type="ChEBI" id="CHEBI:57309"/>
        <dbReference type="ChEBI" id="CHEBI:131725"/>
        <dbReference type="EC" id="1.3.3.15"/>
    </reaction>
</comment>
<dbReference type="UniPathway" id="UPA00252"/>
<keyword evidence="6" id="KW-0963">Cytoplasm</keyword>
<dbReference type="GO" id="GO:0004729">
    <property type="term" value="F:oxygen-dependent protoporphyrinogen oxidase activity"/>
    <property type="evidence" value="ECO:0007669"/>
    <property type="project" value="UniProtKB-UniRule"/>
</dbReference>
<evidence type="ECO:0000256" key="5">
    <source>
        <dbReference type="ARBA" id="ARBA00023133"/>
    </source>
</evidence>
<keyword evidence="5 6" id="KW-0350">Heme biosynthesis</keyword>
<evidence type="ECO:0000313" key="9">
    <source>
        <dbReference type="Proteomes" id="UP000258476"/>
    </source>
</evidence>
<dbReference type="Gene3D" id="3.50.50.60">
    <property type="entry name" value="FAD/NAD(P)-binding domain"/>
    <property type="match status" value="1"/>
</dbReference>
<organism evidence="8 9">
    <name type="scientific">Chlamydia poikilotherma</name>
    <dbReference type="NCBI Taxonomy" id="1967783"/>
    <lineage>
        <taxon>Bacteria</taxon>
        <taxon>Pseudomonadati</taxon>
        <taxon>Chlamydiota</taxon>
        <taxon>Chlamydiia</taxon>
        <taxon>Chlamydiales</taxon>
        <taxon>Chlamydiaceae</taxon>
        <taxon>Chlamydia/Chlamydophila group</taxon>
        <taxon>Chlamydia</taxon>
    </lineage>
</organism>
<dbReference type="NCBIfam" id="NF008843">
    <property type="entry name" value="PRK11883.1-3"/>
    <property type="match status" value="1"/>
</dbReference>
<keyword evidence="2 6" id="KW-0285">Flavoprotein</keyword>
<dbReference type="Proteomes" id="UP000258476">
    <property type="component" value="Chromosome"/>
</dbReference>
<sequence>MRKVIVIGAGISGLATAWWLHRKFPNSELMIIDKADRPGGLIYTDHQKDFPLDLGPKGFLVRGEGKYTLGLIHDLELQDFLVSSDKTAKKRFIRYKGKTRKVSPWTLIKEGLPFAMVKDLFASRYTKDSSVYDFLRRHSTTSLIQNVLNPVVTAIRAGHSNVLSAHMAFPTLSQREAKTGSILRSYLKEFSKKKNKDIPYLASLRPNLGILIDTLVKKIPAKWKFSSPVTKIDCSPSEVLVSTANETFSADLAIYTGPTTTLPSLIDIPGIQHLSNKILHWDLSCVTLGWDKNPPSIPKGYGMLFADEPPLLGIVYNTEVFPQQIPGKTVISLLLEDRWHDEEAYAFSLAAISEYLGISTKPDVFSLFSPEEGLPQHCVGFLEMKKQILPSIPHNLKIVGQNFAGPGLNRCVASAYRAVAAI</sequence>
<comment type="similarity">
    <text evidence="6">Belongs to the protoporphyrinogen/coproporphyrinogen oxidase family. Coproporphyrinogen III oxidase subfamily.</text>
</comment>
<evidence type="ECO:0000256" key="2">
    <source>
        <dbReference type="ARBA" id="ARBA00022630"/>
    </source>
</evidence>
<dbReference type="EC" id="1.3.3.15" evidence="6"/>
<dbReference type="GO" id="GO:0006783">
    <property type="term" value="P:heme biosynthetic process"/>
    <property type="evidence" value="ECO:0007669"/>
    <property type="project" value="UniProtKB-UniRule"/>
</dbReference>
<comment type="pathway">
    <text evidence="6">Porphyrin-containing compound metabolism; protoheme biosynthesis.</text>
</comment>
<evidence type="ECO:0000313" key="8">
    <source>
        <dbReference type="EMBL" id="SYX09338.1"/>
    </source>
</evidence>
<gene>
    <name evidence="8" type="primary">hemY</name>
    <name evidence="8" type="ORF">C834K_0901</name>
</gene>
<dbReference type="KEGG" id="chla:C834K_0901"/>
<comment type="subcellular location">
    <subcellularLocation>
        <location evidence="6">Cytoplasm</location>
    </subcellularLocation>
</comment>
<comment type="function">
    <text evidence="6">Involved in coproporphyrin-dependent heme b biosynthesis. Catalyzes the oxidation of coproporphyrinogen III to coproporphyrin III.</text>
</comment>
<dbReference type="SUPFAM" id="SSF54373">
    <property type="entry name" value="FAD-linked reductases, C-terminal domain"/>
    <property type="match status" value="1"/>
</dbReference>
<dbReference type="PANTHER" id="PTHR42923">
    <property type="entry name" value="PROTOPORPHYRINOGEN OXIDASE"/>
    <property type="match status" value="1"/>
</dbReference>
<dbReference type="InterPro" id="IPR004572">
    <property type="entry name" value="Protoporphyrinogen_oxidase"/>
</dbReference>